<dbReference type="Proteomes" id="UP000008136">
    <property type="component" value="Chromosome"/>
</dbReference>
<name>F2KPK4_ARCVS</name>
<dbReference type="HOGENOM" id="CLU_108779_0_0_2"/>
<protein>
    <recommendedName>
        <fullName evidence="3">DUF2299 domain-containing protein</fullName>
    </recommendedName>
</protein>
<proteinExistence type="predicted"/>
<dbReference type="eggNOG" id="arCOG01713">
    <property type="taxonomic scope" value="Archaea"/>
</dbReference>
<keyword evidence="2" id="KW-1185">Reference proteome</keyword>
<dbReference type="STRING" id="693661.Arcve_0402"/>
<accession>F2KPK4</accession>
<evidence type="ECO:0000313" key="2">
    <source>
        <dbReference type="Proteomes" id="UP000008136"/>
    </source>
</evidence>
<dbReference type="GeneID" id="10393497"/>
<gene>
    <name evidence="1" type="ordered locus">Arcve_0402</name>
</gene>
<evidence type="ECO:0000313" key="1">
    <source>
        <dbReference type="EMBL" id="AEA46435.1"/>
    </source>
</evidence>
<dbReference type="EMBL" id="CP002588">
    <property type="protein sequence ID" value="AEA46435.1"/>
    <property type="molecule type" value="Genomic_DNA"/>
</dbReference>
<dbReference type="Pfam" id="PF10061">
    <property type="entry name" value="DUF2299"/>
    <property type="match status" value="1"/>
</dbReference>
<dbReference type="AlphaFoldDB" id="F2KPK4"/>
<reference evidence="1 2" key="1">
    <citation type="submission" date="2011-03" db="EMBL/GenBank/DDBJ databases">
        <title>The complete genome of Archaeoglobus veneficus SNP6.</title>
        <authorList>
            <consortium name="US DOE Joint Genome Institute (JGI-PGF)"/>
            <person name="Lucas S."/>
            <person name="Copeland A."/>
            <person name="Lapidus A."/>
            <person name="Bruce D."/>
            <person name="Goodwin L."/>
            <person name="Pitluck S."/>
            <person name="Kyrpides N."/>
            <person name="Mavromatis K."/>
            <person name="Pagani I."/>
            <person name="Ivanova N."/>
            <person name="Mikhailova N."/>
            <person name="Lu M."/>
            <person name="Detter J.C."/>
            <person name="Tapia R."/>
            <person name="Han C."/>
            <person name="Land M."/>
            <person name="Hauser L."/>
            <person name="Markowitz V."/>
            <person name="Cheng J.-F."/>
            <person name="Hugenholtz P."/>
            <person name="Woyke T."/>
            <person name="Wu D."/>
            <person name="Spring S."/>
            <person name="Brambilla E."/>
            <person name="Klenk H.-P."/>
            <person name="Eisen J.A."/>
        </authorList>
    </citation>
    <scope>NUCLEOTIDE SEQUENCE [LARGE SCALE GENOMIC DNA]</scope>
    <source>
        <strain>SNP6</strain>
    </source>
</reference>
<evidence type="ECO:0008006" key="3">
    <source>
        <dbReference type="Google" id="ProtNLM"/>
    </source>
</evidence>
<dbReference type="KEGG" id="ave:Arcve_0402"/>
<sequence>MDVKNWLVEEGIFKKEVPDEVAEWHYVVEFPPDSKQVTDIIKPKGKDFVLVISGLVFAENHYRALHSLPPEKKRNLIHKWKMDLLFRKAEFRMVPDAENVQRIDFSIPIYLEELTKPKLFEALREIFKCKLYIMWNLHHEFDRKGDVDAMYL</sequence>
<dbReference type="CDD" id="cd17510">
    <property type="entry name" value="T3SC_YbjN-like_2"/>
    <property type="match status" value="1"/>
</dbReference>
<dbReference type="InterPro" id="IPR018747">
    <property type="entry name" value="DUF2299"/>
</dbReference>
<organism evidence="1 2">
    <name type="scientific">Archaeoglobus veneficus (strain DSM 11195 / SNP6)</name>
    <dbReference type="NCBI Taxonomy" id="693661"/>
    <lineage>
        <taxon>Archaea</taxon>
        <taxon>Methanobacteriati</taxon>
        <taxon>Methanobacteriota</taxon>
        <taxon>Archaeoglobi</taxon>
        <taxon>Archaeoglobales</taxon>
        <taxon>Archaeoglobaceae</taxon>
        <taxon>Archaeoglobus</taxon>
    </lineage>
</organism>
<dbReference type="RefSeq" id="WP_013683109.1">
    <property type="nucleotide sequence ID" value="NC_015320.1"/>
</dbReference>
<dbReference type="Gene3D" id="3.30.1460.10">
    <property type="match status" value="1"/>
</dbReference>